<dbReference type="Gene3D" id="3.10.380.10">
    <property type="entry name" value="Colicin E3-like ribonuclease domain"/>
    <property type="match status" value="1"/>
</dbReference>
<reference evidence="2" key="1">
    <citation type="submission" date="2024-05" db="EMBL/GenBank/DDBJ databases">
        <title>Whole genome shotgun sequence of Streptomyces violascens NBRC 12920.</title>
        <authorList>
            <person name="Komaki H."/>
            <person name="Tamura T."/>
        </authorList>
    </citation>
    <scope>NUCLEOTIDE SEQUENCE</scope>
    <source>
        <strain evidence="2">NBRC 12920</strain>
    </source>
</reference>
<dbReference type="Pfam" id="PF09000">
    <property type="entry name" value="Cytotoxic"/>
    <property type="match status" value="1"/>
</dbReference>
<comment type="caution">
    <text evidence="2">The sequence shown here is derived from an EMBL/GenBank/DDBJ whole genome shotgun (WGS) entry which is preliminary data.</text>
</comment>
<evidence type="ECO:0000313" key="2">
    <source>
        <dbReference type="EMBL" id="GHI35696.1"/>
    </source>
</evidence>
<dbReference type="EMBL" id="BNDY01000001">
    <property type="protein sequence ID" value="GHI35696.1"/>
    <property type="molecule type" value="Genomic_DNA"/>
</dbReference>
<accession>A0ABQ3QEH5</accession>
<gene>
    <name evidence="2" type="ORF">Sviol_01040</name>
</gene>
<dbReference type="InterPro" id="IPR009105">
    <property type="entry name" value="Colicin_E3_ribonuclease"/>
</dbReference>
<dbReference type="Proteomes" id="UP001050808">
    <property type="component" value="Unassembled WGS sequence"/>
</dbReference>
<evidence type="ECO:0000259" key="1">
    <source>
        <dbReference type="Pfam" id="PF09000"/>
    </source>
</evidence>
<name>A0ABQ3QEH5_9ACTN</name>
<evidence type="ECO:0000313" key="3">
    <source>
        <dbReference type="Proteomes" id="UP001050808"/>
    </source>
</evidence>
<dbReference type="RefSeq" id="WP_189961783.1">
    <property type="nucleotide sequence ID" value="NZ_BMUA01000003.1"/>
</dbReference>
<protein>
    <recommendedName>
        <fullName evidence="1">Colicin E3-like ribonuclease domain-containing protein</fullName>
    </recommendedName>
</protein>
<dbReference type="InterPro" id="IPR036725">
    <property type="entry name" value="ColE3_ribonuclease_sf"/>
</dbReference>
<feature type="domain" description="Colicin E3-like ribonuclease" evidence="1">
    <location>
        <begin position="34"/>
        <end position="85"/>
    </location>
</feature>
<dbReference type="SUPFAM" id="SSF63840">
    <property type="entry name" value="Ribonuclease domain of colicin E3"/>
    <property type="match status" value="1"/>
</dbReference>
<sequence>MEPRELASLAVPWVNLPEDCFLHGLKSRFVSPSKRWYSPDGERIYTWDGEHGGEVEVFNKRGRHLGVAHPVTREMIKPAVRGRRIDV</sequence>
<keyword evidence="3" id="KW-1185">Reference proteome</keyword>
<proteinExistence type="predicted"/>
<organism evidence="2 3">
    <name type="scientific">Streptomyces violascens</name>
    <dbReference type="NCBI Taxonomy" id="67381"/>
    <lineage>
        <taxon>Bacteria</taxon>
        <taxon>Bacillati</taxon>
        <taxon>Actinomycetota</taxon>
        <taxon>Actinomycetes</taxon>
        <taxon>Kitasatosporales</taxon>
        <taxon>Streptomycetaceae</taxon>
        <taxon>Streptomyces</taxon>
    </lineage>
</organism>